<dbReference type="PANTHER" id="PTHR24422:SF10">
    <property type="entry name" value="CHEMOTAXIS PROTEIN METHYLTRANSFERASE 2"/>
    <property type="match status" value="1"/>
</dbReference>
<dbReference type="InterPro" id="IPR036804">
    <property type="entry name" value="CheR_N_sf"/>
</dbReference>
<dbReference type="InterPro" id="IPR029063">
    <property type="entry name" value="SAM-dependent_MTases_sf"/>
</dbReference>
<dbReference type="EMBL" id="JAXOFX010000020">
    <property type="protein sequence ID" value="MDZ5474109.1"/>
    <property type="molecule type" value="Genomic_DNA"/>
</dbReference>
<evidence type="ECO:0000313" key="7">
    <source>
        <dbReference type="EMBL" id="MDZ5474109.1"/>
    </source>
</evidence>
<dbReference type="CDD" id="cd02440">
    <property type="entry name" value="AdoMet_MTases"/>
    <property type="match status" value="1"/>
</dbReference>
<dbReference type="SUPFAM" id="SSF53335">
    <property type="entry name" value="S-adenosyl-L-methionine-dependent methyltransferases"/>
    <property type="match status" value="1"/>
</dbReference>
<evidence type="ECO:0000256" key="1">
    <source>
        <dbReference type="ARBA" id="ARBA00001541"/>
    </source>
</evidence>
<protein>
    <recommendedName>
        <fullName evidence="2">protein-glutamate O-methyltransferase</fullName>
        <ecNumber evidence="2">2.1.1.80</ecNumber>
    </recommendedName>
</protein>
<dbReference type="Gene3D" id="3.40.50.150">
    <property type="entry name" value="Vaccinia Virus protein VP39"/>
    <property type="match status" value="1"/>
</dbReference>
<evidence type="ECO:0000256" key="2">
    <source>
        <dbReference type="ARBA" id="ARBA00012534"/>
    </source>
</evidence>
<sequence length="258" mass="30326">MDNISLKQLSQIVYYYCGLNYVNNLSSLEVKISKRLQDLNLSIWEYIRLLEESKSEWDQLVELLTINETYFYREEKQLTVLRDYILPQHHQPLKIWSAACSTGEEPYSLAIVLSQSDVKGQVTGTDINKRVLEAASNGVYNKRSLSFRRIPPQWLSTYFDESENEYSVKESIKELVEFKYLNLLDEKSMQNQQNYDVIFCRNVLIYFDAETVEKVVRYFYHSLKKGGYLFLGHAENISNLNIGFETLNTQGTFYYRKG</sequence>
<dbReference type="PRINTS" id="PR00996">
    <property type="entry name" value="CHERMTFRASE"/>
</dbReference>
<evidence type="ECO:0000313" key="8">
    <source>
        <dbReference type="Proteomes" id="UP001290455"/>
    </source>
</evidence>
<reference evidence="7 8" key="1">
    <citation type="submission" date="2023-11" db="EMBL/GenBank/DDBJ databases">
        <title>Bacillus jintuensis, isolated from a mudflat on the Beibu Gulf coast.</title>
        <authorList>
            <person name="Li M."/>
        </authorList>
    </citation>
    <scope>NUCLEOTIDE SEQUENCE [LARGE SCALE GENOMIC DNA]</scope>
    <source>
        <strain evidence="7 8">31A1R</strain>
    </source>
</reference>
<dbReference type="PANTHER" id="PTHR24422">
    <property type="entry name" value="CHEMOTAXIS PROTEIN METHYLTRANSFERASE"/>
    <property type="match status" value="1"/>
</dbReference>
<comment type="catalytic activity">
    <reaction evidence="1">
        <text>L-glutamyl-[protein] + S-adenosyl-L-methionine = [protein]-L-glutamate 5-O-methyl ester + S-adenosyl-L-homocysteine</text>
        <dbReference type="Rhea" id="RHEA:24452"/>
        <dbReference type="Rhea" id="RHEA-COMP:10208"/>
        <dbReference type="Rhea" id="RHEA-COMP:10311"/>
        <dbReference type="ChEBI" id="CHEBI:29973"/>
        <dbReference type="ChEBI" id="CHEBI:57856"/>
        <dbReference type="ChEBI" id="CHEBI:59789"/>
        <dbReference type="ChEBI" id="CHEBI:82795"/>
        <dbReference type="EC" id="2.1.1.80"/>
    </reaction>
</comment>
<keyword evidence="5" id="KW-0949">S-adenosyl-L-methionine</keyword>
<dbReference type="InterPro" id="IPR022642">
    <property type="entry name" value="CheR_C"/>
</dbReference>
<accession>A0ABU5J3X2</accession>
<dbReference type="SMART" id="SM00138">
    <property type="entry name" value="MeTrc"/>
    <property type="match status" value="1"/>
</dbReference>
<dbReference type="RefSeq" id="WP_322448403.1">
    <property type="nucleotide sequence ID" value="NZ_JAXOFX010000020.1"/>
</dbReference>
<evidence type="ECO:0000256" key="3">
    <source>
        <dbReference type="ARBA" id="ARBA00022603"/>
    </source>
</evidence>
<feature type="domain" description="CheR-type methyltransferase" evidence="6">
    <location>
        <begin position="1"/>
        <end position="258"/>
    </location>
</feature>
<keyword evidence="8" id="KW-1185">Reference proteome</keyword>
<dbReference type="Gene3D" id="1.10.155.10">
    <property type="entry name" value="Chemotaxis receptor methyltransferase CheR, N-terminal domain"/>
    <property type="match status" value="1"/>
</dbReference>
<evidence type="ECO:0000256" key="4">
    <source>
        <dbReference type="ARBA" id="ARBA00022679"/>
    </source>
</evidence>
<name>A0ABU5J3X2_9BACI</name>
<dbReference type="InterPro" id="IPR000780">
    <property type="entry name" value="CheR_MeTrfase"/>
</dbReference>
<comment type="caution">
    <text evidence="7">The sequence shown here is derived from an EMBL/GenBank/DDBJ whole genome shotgun (WGS) entry which is preliminary data.</text>
</comment>
<evidence type="ECO:0000259" key="6">
    <source>
        <dbReference type="PROSITE" id="PS50123"/>
    </source>
</evidence>
<gene>
    <name evidence="7" type="ORF">SM124_20610</name>
</gene>
<keyword evidence="4" id="KW-0808">Transferase</keyword>
<organism evidence="7 8">
    <name type="scientific">Robertmurraya mangrovi</name>
    <dbReference type="NCBI Taxonomy" id="3098077"/>
    <lineage>
        <taxon>Bacteria</taxon>
        <taxon>Bacillati</taxon>
        <taxon>Bacillota</taxon>
        <taxon>Bacilli</taxon>
        <taxon>Bacillales</taxon>
        <taxon>Bacillaceae</taxon>
        <taxon>Robertmurraya</taxon>
    </lineage>
</organism>
<evidence type="ECO:0000256" key="5">
    <source>
        <dbReference type="ARBA" id="ARBA00022691"/>
    </source>
</evidence>
<dbReference type="Proteomes" id="UP001290455">
    <property type="component" value="Unassembled WGS sequence"/>
</dbReference>
<dbReference type="InterPro" id="IPR050903">
    <property type="entry name" value="Bact_Chemotaxis_MeTrfase"/>
</dbReference>
<dbReference type="EC" id="2.1.1.80" evidence="2"/>
<proteinExistence type="predicted"/>
<keyword evidence="3" id="KW-0489">Methyltransferase</keyword>
<dbReference type="Pfam" id="PF01739">
    <property type="entry name" value="CheR"/>
    <property type="match status" value="1"/>
</dbReference>
<dbReference type="PROSITE" id="PS50123">
    <property type="entry name" value="CHER"/>
    <property type="match status" value="1"/>
</dbReference>